<dbReference type="InterPro" id="IPR016163">
    <property type="entry name" value="Ald_DH_C"/>
</dbReference>
<dbReference type="Gene3D" id="3.40.309.10">
    <property type="entry name" value="Aldehyde Dehydrogenase, Chain A, domain 2"/>
    <property type="match status" value="1"/>
</dbReference>
<dbReference type="InterPro" id="IPR016162">
    <property type="entry name" value="Ald_DH_N"/>
</dbReference>
<dbReference type="NCBIfam" id="TIGR02288">
    <property type="entry name" value="PaaN_2"/>
    <property type="match status" value="1"/>
</dbReference>
<evidence type="ECO:0000256" key="2">
    <source>
        <dbReference type="ARBA" id="ARBA00023027"/>
    </source>
</evidence>
<dbReference type="SUPFAM" id="SSF53720">
    <property type="entry name" value="ALDH-like"/>
    <property type="match status" value="1"/>
</dbReference>
<dbReference type="PANTHER" id="PTHR42862">
    <property type="entry name" value="DELTA-1-PYRROLINE-5-CARBOXYLATE DEHYDROGENASE 1, ISOFORM A-RELATED"/>
    <property type="match status" value="1"/>
</dbReference>
<dbReference type="Gene3D" id="3.40.605.10">
    <property type="entry name" value="Aldehyde Dehydrogenase, Chain A, domain 1"/>
    <property type="match status" value="1"/>
</dbReference>
<dbReference type="GO" id="GO:0010133">
    <property type="term" value="P:L-proline catabolic process to L-glutamate"/>
    <property type="evidence" value="ECO:0007669"/>
    <property type="project" value="TreeGrafter"/>
</dbReference>
<evidence type="ECO:0000313" key="5">
    <source>
        <dbReference type="Proteomes" id="UP000321436"/>
    </source>
</evidence>
<reference evidence="4 5" key="1">
    <citation type="submission" date="2019-07" db="EMBL/GenBank/DDBJ databases">
        <title>Whole genome shotgun sequence of Chitinophaga cymbidii NBRC 109752.</title>
        <authorList>
            <person name="Hosoyama A."/>
            <person name="Uohara A."/>
            <person name="Ohji S."/>
            <person name="Ichikawa N."/>
        </authorList>
    </citation>
    <scope>NUCLEOTIDE SEQUENCE [LARGE SCALE GENOMIC DNA]</scope>
    <source>
        <strain evidence="4 5">NBRC 109752</strain>
    </source>
</reference>
<dbReference type="Pfam" id="PF00171">
    <property type="entry name" value="Aldedh"/>
    <property type="match status" value="1"/>
</dbReference>
<dbReference type="AlphaFoldDB" id="A0A512RG48"/>
<keyword evidence="2" id="KW-0520">NAD</keyword>
<protein>
    <submittedName>
        <fullName evidence="4">Oxidoreductase</fullName>
    </submittedName>
</protein>
<dbReference type="InterPro" id="IPR015590">
    <property type="entry name" value="Aldehyde_DH_dom"/>
</dbReference>
<dbReference type="InterPro" id="IPR016161">
    <property type="entry name" value="Ald_DH/histidinol_DH"/>
</dbReference>
<proteinExistence type="predicted"/>
<evidence type="ECO:0000259" key="3">
    <source>
        <dbReference type="Pfam" id="PF00171"/>
    </source>
</evidence>
<dbReference type="PANTHER" id="PTHR42862:SF1">
    <property type="entry name" value="DELTA-1-PYRROLINE-5-CARBOXYLATE DEHYDROGENASE 2, ISOFORM A-RELATED"/>
    <property type="match status" value="1"/>
</dbReference>
<gene>
    <name evidence="4" type="ORF">CCY01nite_09360</name>
</gene>
<dbReference type="GO" id="GO:0009898">
    <property type="term" value="C:cytoplasmic side of plasma membrane"/>
    <property type="evidence" value="ECO:0007669"/>
    <property type="project" value="TreeGrafter"/>
</dbReference>
<evidence type="ECO:0000256" key="1">
    <source>
        <dbReference type="ARBA" id="ARBA00023002"/>
    </source>
</evidence>
<dbReference type="OrthoDB" id="5288459at2"/>
<accession>A0A512RG48</accession>
<dbReference type="InterPro" id="IPR050485">
    <property type="entry name" value="Proline_metab_enzyme"/>
</dbReference>
<dbReference type="GO" id="GO:0003842">
    <property type="term" value="F:L-glutamate gamma-semialdehyde dehydrogenase activity"/>
    <property type="evidence" value="ECO:0007669"/>
    <property type="project" value="TreeGrafter"/>
</dbReference>
<dbReference type="EMBL" id="BKAU01000001">
    <property type="protein sequence ID" value="GEP94676.1"/>
    <property type="molecule type" value="Genomic_DNA"/>
</dbReference>
<comment type="caution">
    <text evidence="4">The sequence shown here is derived from an EMBL/GenBank/DDBJ whole genome shotgun (WGS) entry which is preliminary data.</text>
</comment>
<dbReference type="InterPro" id="IPR011975">
    <property type="entry name" value="PaaN_2"/>
</dbReference>
<dbReference type="RefSeq" id="WP_146858278.1">
    <property type="nucleotide sequence ID" value="NZ_BKAU01000001.1"/>
</dbReference>
<evidence type="ECO:0000313" key="4">
    <source>
        <dbReference type="EMBL" id="GEP94676.1"/>
    </source>
</evidence>
<sequence>MLITKHQNIIDNAVKANHERTFYAQYPEHPKAYGEEAPAKGGQAFKEQLNQPFTRLKQKVMEGMAGEEVSPYTQEPLGITYPVIAVDELVSAGKRAGERWAALSVADRANILTETLEKIKDHFFEIAHATMHTTGQSFMMSFQASGPHANDRALEAIAMGYQQLQHFPEKLNWEKPMGKFSIKLEKSFKAVPKGLGVVIGCSTFPVWNSLPGMYADLVTGNPVIVKPHPKAVLPIAIAVAVIQQVLEENGQDPYTCQLAVDSSDHLITKELCEHPQIALIDYTGGSSFGNYVESLGGRGKTVFTEKAGVNSVILDSVKDIDAVLQNLAFSVSLYSGQMCTAPQNFFIPESGVGTPDGKLGFNEVAAKFRDAITALVNNPKMGAGTLGAIQNEATLQRVKDAAQLGGKILLNGTAVVNEEYQAARTCSPAVIEVSSADHGIFERELFGPVVLLVKTKDTAHSIQLARKMAEQHGAITCGAYTTDETVKDNIATAMNSVFTPVSFNFTGFIWMNQHAAFSDFHVTGGNPAGNASFTNQEFIVKRFVWVGNRTYVD</sequence>
<organism evidence="4 5">
    <name type="scientific">Chitinophaga cymbidii</name>
    <dbReference type="NCBI Taxonomy" id="1096750"/>
    <lineage>
        <taxon>Bacteria</taxon>
        <taxon>Pseudomonadati</taxon>
        <taxon>Bacteroidota</taxon>
        <taxon>Chitinophagia</taxon>
        <taxon>Chitinophagales</taxon>
        <taxon>Chitinophagaceae</taxon>
        <taxon>Chitinophaga</taxon>
    </lineage>
</organism>
<feature type="domain" description="Aldehyde dehydrogenase" evidence="3">
    <location>
        <begin position="69"/>
        <end position="492"/>
    </location>
</feature>
<name>A0A512RG48_9BACT</name>
<keyword evidence="5" id="KW-1185">Reference proteome</keyword>
<keyword evidence="1" id="KW-0560">Oxidoreductase</keyword>
<dbReference type="Proteomes" id="UP000321436">
    <property type="component" value="Unassembled WGS sequence"/>
</dbReference>